<dbReference type="Gene3D" id="1.25.40.390">
    <property type="match status" value="1"/>
</dbReference>
<keyword evidence="3 6" id="KW-0732">Signal</keyword>
<evidence type="ECO:0008006" key="11">
    <source>
        <dbReference type="Google" id="ProtNLM"/>
    </source>
</evidence>
<feature type="signal peptide" evidence="6">
    <location>
        <begin position="1"/>
        <end position="22"/>
    </location>
</feature>
<gene>
    <name evidence="9" type="ORF">DLD77_09050</name>
</gene>
<reference evidence="9 10" key="1">
    <citation type="submission" date="2018-05" db="EMBL/GenBank/DDBJ databases">
        <title>Chitinophaga sp. nov., isolated from rhizosphere soil of Alhagi.</title>
        <authorList>
            <person name="Liu Y."/>
        </authorList>
    </citation>
    <scope>NUCLEOTIDE SEQUENCE [LARGE SCALE GENOMIC DNA]</scope>
    <source>
        <strain evidence="9 10">T22</strain>
    </source>
</reference>
<dbReference type="InterPro" id="IPR011990">
    <property type="entry name" value="TPR-like_helical_dom_sf"/>
</dbReference>
<dbReference type="RefSeq" id="WP_119078042.1">
    <property type="nucleotide sequence ID" value="NZ_CP029600.1"/>
</dbReference>
<feature type="domain" description="SusD-like N-terminal" evidence="8">
    <location>
        <begin position="87"/>
        <end position="233"/>
    </location>
</feature>
<name>A0ABN5LQZ8_9BACT</name>
<keyword evidence="5" id="KW-0998">Cell outer membrane</keyword>
<dbReference type="EMBL" id="CP029600">
    <property type="protein sequence ID" value="AWO01833.1"/>
    <property type="molecule type" value="Genomic_DNA"/>
</dbReference>
<evidence type="ECO:0000313" key="10">
    <source>
        <dbReference type="Proteomes" id="UP000246099"/>
    </source>
</evidence>
<protein>
    <recommendedName>
        <fullName evidence="11">RagB/SusD family nutrient uptake outer membrane protein</fullName>
    </recommendedName>
</protein>
<proteinExistence type="inferred from homology"/>
<comment type="similarity">
    <text evidence="2">Belongs to the SusD family.</text>
</comment>
<evidence type="ECO:0000256" key="5">
    <source>
        <dbReference type="ARBA" id="ARBA00023237"/>
    </source>
</evidence>
<feature type="domain" description="RagB/SusD" evidence="7">
    <location>
        <begin position="310"/>
        <end position="463"/>
    </location>
</feature>
<dbReference type="PROSITE" id="PS51257">
    <property type="entry name" value="PROKAR_LIPOPROTEIN"/>
    <property type="match status" value="1"/>
</dbReference>
<sequence length="463" mass="51938">MRTLYHNIWIAAGLLVACGACNLVNVTDVEPVNKIFEENAITSVQKAQSVLYGTYGQLKGTEYLTYFGCDAALLGLTMKPGPSASSEQNYFNNDVDAEDYHVDQLYTASYKILNNAAHIIEKTEKLESDEPRKEEIVSEARFIRALSHFYLLRRYGQFFKQDSKYGIALRDVPLKEVKAEPRADVKSVYAHILADLAYAAEKGPQMTDSASKTRVAIYATRQAALALKAKVHLYNRQYAEAAAAAEAVIKSGKYALEASYADIFVKKIIGTKEVIFQLPFDDKQDRNNKAFMLRAYYLPSDYYAELMKTDKRYAAAIAVQSNGTFRNNKYNGSTFGGQSLTADTEYFLRLDEMYLILAEAKARLNLPDDALAALNAIRKRADMPEVTTTDKAALLEAIRLEKMLELGAESGEDWYDLVRYATEGDLKVSDYKPNVLNETRYILPLPIETVRLSNGVTEQNPGY</sequence>
<comment type="subcellular location">
    <subcellularLocation>
        <location evidence="1">Cell outer membrane</location>
    </subcellularLocation>
</comment>
<dbReference type="CDD" id="cd08977">
    <property type="entry name" value="SusD"/>
    <property type="match status" value="1"/>
</dbReference>
<dbReference type="Pfam" id="PF14322">
    <property type="entry name" value="SusD-like_3"/>
    <property type="match status" value="1"/>
</dbReference>
<evidence type="ECO:0000259" key="8">
    <source>
        <dbReference type="Pfam" id="PF14322"/>
    </source>
</evidence>
<dbReference type="Proteomes" id="UP000246099">
    <property type="component" value="Chromosome"/>
</dbReference>
<dbReference type="InterPro" id="IPR033985">
    <property type="entry name" value="SusD-like_N"/>
</dbReference>
<keyword evidence="4" id="KW-0472">Membrane</keyword>
<evidence type="ECO:0000256" key="4">
    <source>
        <dbReference type="ARBA" id="ARBA00023136"/>
    </source>
</evidence>
<evidence type="ECO:0000256" key="3">
    <source>
        <dbReference type="ARBA" id="ARBA00022729"/>
    </source>
</evidence>
<dbReference type="SUPFAM" id="SSF48452">
    <property type="entry name" value="TPR-like"/>
    <property type="match status" value="1"/>
</dbReference>
<evidence type="ECO:0000256" key="1">
    <source>
        <dbReference type="ARBA" id="ARBA00004442"/>
    </source>
</evidence>
<dbReference type="Pfam" id="PF07980">
    <property type="entry name" value="SusD_RagB"/>
    <property type="match status" value="1"/>
</dbReference>
<keyword evidence="10" id="KW-1185">Reference proteome</keyword>
<organism evidence="9 10">
    <name type="scientific">Chitinophaga alhagiae</name>
    <dbReference type="NCBI Taxonomy" id="2203219"/>
    <lineage>
        <taxon>Bacteria</taxon>
        <taxon>Pseudomonadati</taxon>
        <taxon>Bacteroidota</taxon>
        <taxon>Chitinophagia</taxon>
        <taxon>Chitinophagales</taxon>
        <taxon>Chitinophagaceae</taxon>
        <taxon>Chitinophaga</taxon>
    </lineage>
</organism>
<dbReference type="InterPro" id="IPR012944">
    <property type="entry name" value="SusD_RagB_dom"/>
</dbReference>
<evidence type="ECO:0000313" key="9">
    <source>
        <dbReference type="EMBL" id="AWO01833.1"/>
    </source>
</evidence>
<evidence type="ECO:0000256" key="6">
    <source>
        <dbReference type="SAM" id="SignalP"/>
    </source>
</evidence>
<evidence type="ECO:0000259" key="7">
    <source>
        <dbReference type="Pfam" id="PF07980"/>
    </source>
</evidence>
<feature type="chain" id="PRO_5045986890" description="RagB/SusD family nutrient uptake outer membrane protein" evidence="6">
    <location>
        <begin position="23"/>
        <end position="463"/>
    </location>
</feature>
<accession>A0ABN5LQZ8</accession>
<evidence type="ECO:0000256" key="2">
    <source>
        <dbReference type="ARBA" id="ARBA00006275"/>
    </source>
</evidence>